<dbReference type="InterPro" id="IPR038582">
    <property type="entry name" value="Ribosomal_eS31_euk-type_sf"/>
</dbReference>
<dbReference type="Gene3D" id="6.20.50.150">
    <property type="match status" value="1"/>
</dbReference>
<feature type="domain" description="Ubiquitin-like" evidence="7">
    <location>
        <begin position="2"/>
        <end position="61"/>
    </location>
</feature>
<reference evidence="9" key="1">
    <citation type="journal article" date="2022" name="Proc. Natl. Acad. Sci. U.S.A.">
        <title>Life cycle and functional genomics of the unicellular red alga Galdieria for elucidating algal and plant evolution and industrial use.</title>
        <authorList>
            <person name="Hirooka S."/>
            <person name="Itabashi T."/>
            <person name="Ichinose T.M."/>
            <person name="Onuma R."/>
            <person name="Fujiwara T."/>
            <person name="Yamashita S."/>
            <person name="Jong L.W."/>
            <person name="Tomita R."/>
            <person name="Iwane A.H."/>
            <person name="Miyagishima S.Y."/>
        </authorList>
    </citation>
    <scope>NUCLEOTIDE SEQUENCE</scope>
    <source>
        <strain evidence="9">NBRC 102759</strain>
    </source>
</reference>
<keyword evidence="5" id="KW-0689">Ribosomal protein</keyword>
<dbReference type="AlphaFoldDB" id="A0A9C7Q110"/>
<keyword evidence="3" id="KW-1017">Isopeptide bond</keyword>
<dbReference type="EMBL" id="BQMJ01000056">
    <property type="protein sequence ID" value="GJQ14508.1"/>
    <property type="molecule type" value="Genomic_DNA"/>
</dbReference>
<reference evidence="9" key="2">
    <citation type="submission" date="2022-01" db="EMBL/GenBank/DDBJ databases">
        <authorList>
            <person name="Hirooka S."/>
            <person name="Miyagishima S.Y."/>
        </authorList>
    </citation>
    <scope>NUCLEOTIDE SEQUENCE</scope>
    <source>
        <strain evidence="9">NBRC 102759</strain>
    </source>
</reference>
<evidence type="ECO:0000259" key="7">
    <source>
        <dbReference type="PROSITE" id="PS50053"/>
    </source>
</evidence>
<dbReference type="InterPro" id="IPR011332">
    <property type="entry name" value="Ribosomal_zn-bd"/>
</dbReference>
<comment type="similarity">
    <text evidence="2">In the C-terminal section; belongs to the eukaryotic ribosomal protein eS31 family.</text>
</comment>
<sequence length="151" mass="16940">MVQLFVKSLDNKTRLFDFPAATPVSELRKQLAESERVPFEDLRIFSSVSDLADEANVGEVDSPFLFASLRLKGGAKKKRKKSFTKPKKIKHKKKKVPLAVLKYYKVSDDGKVTRLRRSCPNPTCGPGVFMAAHRGRQYCGKCGLTYVSEGK</sequence>
<dbReference type="GO" id="GO:0006412">
    <property type="term" value="P:translation"/>
    <property type="evidence" value="ECO:0007669"/>
    <property type="project" value="InterPro"/>
</dbReference>
<evidence type="ECO:0000256" key="2">
    <source>
        <dbReference type="ARBA" id="ARBA00009891"/>
    </source>
</evidence>
<dbReference type="OrthoDB" id="428577at2759"/>
<dbReference type="Gene3D" id="3.10.20.90">
    <property type="entry name" value="Phosphatidylinositol 3-kinase Catalytic Subunit, Chain A, domain 1"/>
    <property type="match status" value="1"/>
</dbReference>
<dbReference type="SMART" id="SM01402">
    <property type="entry name" value="Ribosomal_S27"/>
    <property type="match status" value="1"/>
</dbReference>
<protein>
    <recommendedName>
        <fullName evidence="7">Ubiquitin-like domain-containing protein</fullName>
    </recommendedName>
</protein>
<dbReference type="InterPro" id="IPR002906">
    <property type="entry name" value="Ribosomal_eS31"/>
</dbReference>
<dbReference type="InterPro" id="IPR029071">
    <property type="entry name" value="Ubiquitin-like_domsf"/>
</dbReference>
<dbReference type="EMBL" id="BQMJ01000011">
    <property type="protein sequence ID" value="GJQ09887.1"/>
    <property type="molecule type" value="Genomic_DNA"/>
</dbReference>
<keyword evidence="6" id="KW-0687">Ribonucleoprotein</keyword>
<evidence type="ECO:0000256" key="3">
    <source>
        <dbReference type="ARBA" id="ARBA00022499"/>
    </source>
</evidence>
<dbReference type="GO" id="GO:0003735">
    <property type="term" value="F:structural constituent of ribosome"/>
    <property type="evidence" value="ECO:0007669"/>
    <property type="project" value="InterPro"/>
</dbReference>
<evidence type="ECO:0000313" key="8">
    <source>
        <dbReference type="EMBL" id="GJQ09887.1"/>
    </source>
</evidence>
<organism evidence="9 10">
    <name type="scientific">Galdieria partita</name>
    <dbReference type="NCBI Taxonomy" id="83374"/>
    <lineage>
        <taxon>Eukaryota</taxon>
        <taxon>Rhodophyta</taxon>
        <taxon>Bangiophyceae</taxon>
        <taxon>Galdieriales</taxon>
        <taxon>Galdieriaceae</taxon>
        <taxon>Galdieria</taxon>
    </lineage>
</organism>
<dbReference type="PROSITE" id="PS50053">
    <property type="entry name" value="UBIQUITIN_2"/>
    <property type="match status" value="1"/>
</dbReference>
<gene>
    <name evidence="8" type="ORF">GpartN1_g1678.t1</name>
    <name evidence="9" type="ORF">GpartN1_g6299.t1</name>
</gene>
<dbReference type="GO" id="GO:1990904">
    <property type="term" value="C:ribonucleoprotein complex"/>
    <property type="evidence" value="ECO:0007669"/>
    <property type="project" value="UniProtKB-KW"/>
</dbReference>
<dbReference type="GO" id="GO:0005840">
    <property type="term" value="C:ribosome"/>
    <property type="evidence" value="ECO:0007669"/>
    <property type="project" value="UniProtKB-KW"/>
</dbReference>
<comment type="caution">
    <text evidence="9">The sequence shown here is derived from an EMBL/GenBank/DDBJ whole genome shotgun (WGS) entry which is preliminary data.</text>
</comment>
<dbReference type="InterPro" id="IPR000626">
    <property type="entry name" value="Ubiquitin-like_dom"/>
</dbReference>
<keyword evidence="4" id="KW-0862">Zinc</keyword>
<dbReference type="CDD" id="cd17039">
    <property type="entry name" value="Ubl_ubiquitin_like"/>
    <property type="match status" value="1"/>
</dbReference>
<dbReference type="Proteomes" id="UP001061958">
    <property type="component" value="Unassembled WGS sequence"/>
</dbReference>
<evidence type="ECO:0000313" key="10">
    <source>
        <dbReference type="Proteomes" id="UP001061958"/>
    </source>
</evidence>
<name>A0A9C7Q110_9RHOD</name>
<evidence type="ECO:0000313" key="9">
    <source>
        <dbReference type="EMBL" id="GJQ14508.1"/>
    </source>
</evidence>
<dbReference type="Pfam" id="PF01599">
    <property type="entry name" value="Ribosomal_S27"/>
    <property type="match status" value="1"/>
</dbReference>
<evidence type="ECO:0000256" key="6">
    <source>
        <dbReference type="ARBA" id="ARBA00023274"/>
    </source>
</evidence>
<comment type="similarity">
    <text evidence="1">In the N-terminal section; belongs to the ubiquitin family.</text>
</comment>
<keyword evidence="10" id="KW-1185">Reference proteome</keyword>
<proteinExistence type="inferred from homology"/>
<dbReference type="SUPFAM" id="SSF54236">
    <property type="entry name" value="Ubiquitin-like"/>
    <property type="match status" value="1"/>
</dbReference>
<evidence type="ECO:0000256" key="1">
    <source>
        <dbReference type="ARBA" id="ARBA00008373"/>
    </source>
</evidence>
<accession>A0A9C7Q110</accession>
<dbReference type="SUPFAM" id="SSF57829">
    <property type="entry name" value="Zn-binding ribosomal proteins"/>
    <property type="match status" value="1"/>
</dbReference>
<evidence type="ECO:0000256" key="5">
    <source>
        <dbReference type="ARBA" id="ARBA00022980"/>
    </source>
</evidence>
<evidence type="ECO:0000256" key="4">
    <source>
        <dbReference type="ARBA" id="ARBA00022833"/>
    </source>
</evidence>